<dbReference type="EMBL" id="JAKELL010000001">
    <property type="protein sequence ID" value="KAH9001403.1"/>
    <property type="molecule type" value="Genomic_DNA"/>
</dbReference>
<evidence type="ECO:0000256" key="7">
    <source>
        <dbReference type="SAM" id="MobiDB-lite"/>
    </source>
</evidence>
<evidence type="ECO:0000256" key="4">
    <source>
        <dbReference type="ARBA" id="ARBA00022842"/>
    </source>
</evidence>
<gene>
    <name evidence="8" type="ORF">EDB92DRAFT_1939143</name>
</gene>
<dbReference type="InterPro" id="IPR008949">
    <property type="entry name" value="Isoprenoid_synthase_dom_sf"/>
</dbReference>
<dbReference type="SUPFAM" id="SSF48576">
    <property type="entry name" value="Terpenoid synthases"/>
    <property type="match status" value="1"/>
</dbReference>
<evidence type="ECO:0000256" key="2">
    <source>
        <dbReference type="ARBA" id="ARBA00006333"/>
    </source>
</evidence>
<dbReference type="PANTHER" id="PTHR35201">
    <property type="entry name" value="TERPENE SYNTHASE"/>
    <property type="match status" value="1"/>
</dbReference>
<keyword evidence="5 6" id="KW-0456">Lyase</keyword>
<feature type="region of interest" description="Disordered" evidence="7">
    <location>
        <begin position="1"/>
        <end position="26"/>
    </location>
</feature>
<protein>
    <recommendedName>
        <fullName evidence="6">Terpene synthase</fullName>
        <ecNumber evidence="6">4.2.3.-</ecNumber>
    </recommendedName>
</protein>
<dbReference type="InterPro" id="IPR034686">
    <property type="entry name" value="Terpene_cyclase-like_2"/>
</dbReference>
<dbReference type="Proteomes" id="UP001201163">
    <property type="component" value="Unassembled WGS sequence"/>
</dbReference>
<keyword evidence="9" id="KW-1185">Reference proteome</keyword>
<dbReference type="Gene3D" id="1.10.600.10">
    <property type="entry name" value="Farnesyl Diphosphate Synthase"/>
    <property type="match status" value="1"/>
</dbReference>
<name>A0AAD4LRN7_9AGAM</name>
<comment type="caution">
    <text evidence="8">The sequence shown here is derived from an EMBL/GenBank/DDBJ whole genome shotgun (WGS) entry which is preliminary data.</text>
</comment>
<dbReference type="AlphaFoldDB" id="A0AAD4LRN7"/>
<keyword evidence="3 6" id="KW-0479">Metal-binding</keyword>
<accession>A0AAD4LRN7</accession>
<dbReference type="PANTHER" id="PTHR35201:SF4">
    <property type="entry name" value="BETA-PINACENE SYNTHASE-RELATED"/>
    <property type="match status" value="1"/>
</dbReference>
<reference evidence="8" key="1">
    <citation type="submission" date="2022-01" db="EMBL/GenBank/DDBJ databases">
        <title>Comparative genomics reveals a dynamic genome evolution in the ectomycorrhizal milk-cap (Lactarius) mushrooms.</title>
        <authorList>
            <consortium name="DOE Joint Genome Institute"/>
            <person name="Lebreton A."/>
            <person name="Tang N."/>
            <person name="Kuo A."/>
            <person name="LaButti K."/>
            <person name="Drula E."/>
            <person name="Barry K."/>
            <person name="Clum A."/>
            <person name="Lipzen A."/>
            <person name="Mousain D."/>
            <person name="Ng V."/>
            <person name="Wang R."/>
            <person name="Wang X."/>
            <person name="Dai Y."/>
            <person name="Henrissat B."/>
            <person name="Grigoriev I.V."/>
            <person name="Guerin-Laguette A."/>
            <person name="Yu F."/>
            <person name="Martin F.M."/>
        </authorList>
    </citation>
    <scope>NUCLEOTIDE SEQUENCE</scope>
    <source>
        <strain evidence="8">QP</strain>
    </source>
</reference>
<evidence type="ECO:0000313" key="8">
    <source>
        <dbReference type="EMBL" id="KAH9001403.1"/>
    </source>
</evidence>
<dbReference type="EC" id="4.2.3.-" evidence="6"/>
<comment type="similarity">
    <text evidence="2 6">Belongs to the terpene synthase family.</text>
</comment>
<dbReference type="SFLD" id="SFLDG01020">
    <property type="entry name" value="Terpene_Cyclase_Like_2"/>
    <property type="match status" value="1"/>
</dbReference>
<dbReference type="SFLD" id="SFLDS00005">
    <property type="entry name" value="Isoprenoid_Synthase_Type_I"/>
    <property type="match status" value="1"/>
</dbReference>
<organism evidence="8 9">
    <name type="scientific">Lactarius akahatsu</name>
    <dbReference type="NCBI Taxonomy" id="416441"/>
    <lineage>
        <taxon>Eukaryota</taxon>
        <taxon>Fungi</taxon>
        <taxon>Dikarya</taxon>
        <taxon>Basidiomycota</taxon>
        <taxon>Agaricomycotina</taxon>
        <taxon>Agaricomycetes</taxon>
        <taxon>Russulales</taxon>
        <taxon>Russulaceae</taxon>
        <taxon>Lactarius</taxon>
    </lineage>
</organism>
<proteinExistence type="inferred from homology"/>
<evidence type="ECO:0000256" key="1">
    <source>
        <dbReference type="ARBA" id="ARBA00001946"/>
    </source>
</evidence>
<keyword evidence="4 6" id="KW-0460">Magnesium</keyword>
<dbReference type="Pfam" id="PF19086">
    <property type="entry name" value="Terpene_syn_C_2"/>
    <property type="match status" value="1"/>
</dbReference>
<evidence type="ECO:0000256" key="6">
    <source>
        <dbReference type="RuleBase" id="RU366034"/>
    </source>
</evidence>
<comment type="cofactor">
    <cofactor evidence="1 6">
        <name>Mg(2+)</name>
        <dbReference type="ChEBI" id="CHEBI:18420"/>
    </cofactor>
</comment>
<evidence type="ECO:0000256" key="5">
    <source>
        <dbReference type="ARBA" id="ARBA00023239"/>
    </source>
</evidence>
<dbReference type="GO" id="GO:0008299">
    <property type="term" value="P:isoprenoid biosynthetic process"/>
    <property type="evidence" value="ECO:0007669"/>
    <property type="project" value="UniProtKB-ARBA"/>
</dbReference>
<feature type="compositionally biased region" description="Low complexity" evidence="7">
    <location>
        <begin position="1"/>
        <end position="13"/>
    </location>
</feature>
<dbReference type="GO" id="GO:0010333">
    <property type="term" value="F:terpene synthase activity"/>
    <property type="evidence" value="ECO:0007669"/>
    <property type="project" value="InterPro"/>
</dbReference>
<dbReference type="GO" id="GO:0046872">
    <property type="term" value="F:metal ion binding"/>
    <property type="evidence" value="ECO:0007669"/>
    <property type="project" value="UniProtKB-KW"/>
</dbReference>
<evidence type="ECO:0000313" key="9">
    <source>
        <dbReference type="Proteomes" id="UP001201163"/>
    </source>
</evidence>
<evidence type="ECO:0000256" key="3">
    <source>
        <dbReference type="ARBA" id="ARBA00022723"/>
    </source>
</evidence>
<sequence>MSSVDSSPTLSPSSTPPDSPLSSTRALSPTPTILAPTFFVLPDLVSHCPFSPTYHDDGDAVAAESLDWILSYVQHFAQDKVAAMCGLQAGELTAYCYNNCSRDRLRVVSDFMNYLFHLDNVSDGFLARDAAGLADWGQQGGVEEISAAKLARDYWSRCIRDCAPAVQQRFKSSMQMFFQAVHQQALFRANGVVPDLETYIDMRRDTSGCKPVFDLIEYSLDLELPDVVVEDPVIVALNQGANDLVTWSNDIFSYNVEQSRGDTHNMICVYMIHDGLSLQQAVDRVGDMCKRTIETFVENQARIPSWGDGIDEAVKLYVHGLREWIVGSLHWSFVTTRYFGDNGELVRTTRIVDLLTQEEDAKGEVVDLSC</sequence>